<feature type="signal peptide" evidence="2">
    <location>
        <begin position="1"/>
        <end position="29"/>
    </location>
</feature>
<dbReference type="RefSeq" id="WP_017514862.1">
    <property type="nucleotide sequence ID" value="NZ_CP037901.1"/>
</dbReference>
<keyword evidence="2" id="KW-0732">Signal</keyword>
<evidence type="ECO:0000313" key="3">
    <source>
        <dbReference type="EMBL" id="QBP12890.1"/>
    </source>
</evidence>
<feature type="region of interest" description="Disordered" evidence="1">
    <location>
        <begin position="30"/>
        <end position="58"/>
    </location>
</feature>
<feature type="compositionally biased region" description="Basic and acidic residues" evidence="1">
    <location>
        <begin position="43"/>
        <end position="52"/>
    </location>
</feature>
<gene>
    <name evidence="3" type="ORF">DDF84_024835</name>
</gene>
<evidence type="ECO:0000256" key="2">
    <source>
        <dbReference type="SAM" id="SignalP"/>
    </source>
</evidence>
<accession>A0A482J1G1</accession>
<evidence type="ECO:0000313" key="4">
    <source>
        <dbReference type="Proteomes" id="UP000253772"/>
    </source>
</evidence>
<name>A0A482J1G1_9BURK</name>
<dbReference type="EMBL" id="CP037901">
    <property type="protein sequence ID" value="QBP12890.1"/>
    <property type="molecule type" value="Genomic_DNA"/>
</dbReference>
<evidence type="ECO:0000256" key="1">
    <source>
        <dbReference type="SAM" id="MobiDB-lite"/>
    </source>
</evidence>
<dbReference type="Proteomes" id="UP000253772">
    <property type="component" value="Chromosome c2"/>
</dbReference>
<feature type="chain" id="PRO_5019820385" evidence="2">
    <location>
        <begin position="30"/>
        <end position="87"/>
    </location>
</feature>
<sequence>MKHESTSVPASLRALALSLGCLLAAPAIAKLPPPTPEQQQAAEARKAKDAQDAKAQAEALAKVQDQLAARFGKGSDAAAKPAEAQAR</sequence>
<protein>
    <submittedName>
        <fullName evidence="3">Uncharacterized protein</fullName>
    </submittedName>
</protein>
<proteinExistence type="predicted"/>
<dbReference type="AlphaFoldDB" id="A0A482J1G1"/>
<organism evidence="3 4">
    <name type="scientific">Cupriavidus metallidurans</name>
    <dbReference type="NCBI Taxonomy" id="119219"/>
    <lineage>
        <taxon>Bacteria</taxon>
        <taxon>Pseudomonadati</taxon>
        <taxon>Pseudomonadota</taxon>
        <taxon>Betaproteobacteria</taxon>
        <taxon>Burkholderiales</taxon>
        <taxon>Burkholderiaceae</taxon>
        <taxon>Cupriavidus</taxon>
    </lineage>
</organism>
<reference evidence="3 4" key="1">
    <citation type="submission" date="2019-03" db="EMBL/GenBank/DDBJ databases">
        <title>Comparative insights into the high quality Complete genome sequence of highly metal resistant Cupriavidus metallidurans strain BS1 isolated from a gold-copper mine.</title>
        <authorList>
            <person name="Mazhar H.S."/>
            <person name="Rensing C."/>
        </authorList>
    </citation>
    <scope>NUCLEOTIDE SEQUENCE [LARGE SCALE GENOMIC DNA]</scope>
    <source>
        <strain evidence="3 4">BS1</strain>
    </source>
</reference>